<name>A0A3E0WDG4_9MICO</name>
<dbReference type="Pfam" id="PF00990">
    <property type="entry name" value="GGDEF"/>
    <property type="match status" value="1"/>
</dbReference>
<dbReference type="Proteomes" id="UP000257080">
    <property type="component" value="Unassembled WGS sequence"/>
</dbReference>
<comment type="caution">
    <text evidence="3">The sequence shown here is derived from an EMBL/GenBank/DDBJ whole genome shotgun (WGS) entry which is preliminary data.</text>
</comment>
<dbReference type="Gene3D" id="3.30.70.270">
    <property type="match status" value="1"/>
</dbReference>
<dbReference type="SMART" id="SM00267">
    <property type="entry name" value="GGDEF"/>
    <property type="match status" value="1"/>
</dbReference>
<dbReference type="SUPFAM" id="SSF141868">
    <property type="entry name" value="EAL domain-like"/>
    <property type="match status" value="1"/>
</dbReference>
<dbReference type="EMBL" id="NBXE01000020">
    <property type="protein sequence ID" value="RFA27137.1"/>
    <property type="molecule type" value="Genomic_DNA"/>
</dbReference>
<organism evidence="3 4">
    <name type="scientific">Subtercola boreus</name>
    <dbReference type="NCBI Taxonomy" id="120213"/>
    <lineage>
        <taxon>Bacteria</taxon>
        <taxon>Bacillati</taxon>
        <taxon>Actinomycetota</taxon>
        <taxon>Actinomycetes</taxon>
        <taxon>Micrococcales</taxon>
        <taxon>Microbacteriaceae</taxon>
        <taxon>Subtercola</taxon>
    </lineage>
</organism>
<dbReference type="Pfam" id="PF00563">
    <property type="entry name" value="EAL"/>
    <property type="match status" value="1"/>
</dbReference>
<reference evidence="3 4" key="1">
    <citation type="submission" date="2017-04" db="EMBL/GenBank/DDBJ databases">
        <title>Comparative genome analysis of Subtercola boreus.</title>
        <authorList>
            <person name="Cho Y.-J."/>
            <person name="Cho A."/>
            <person name="Kim O.-S."/>
            <person name="Lee J.-I."/>
        </authorList>
    </citation>
    <scope>NUCLEOTIDE SEQUENCE [LARGE SCALE GENOMIC DNA]</scope>
    <source>
        <strain evidence="3 4">P28004</strain>
    </source>
</reference>
<gene>
    <name evidence="3" type="ORF">B7R25_08750</name>
</gene>
<dbReference type="InterPro" id="IPR029787">
    <property type="entry name" value="Nucleotide_cyclase"/>
</dbReference>
<dbReference type="InterPro" id="IPR000160">
    <property type="entry name" value="GGDEF_dom"/>
</dbReference>
<evidence type="ECO:0000259" key="1">
    <source>
        <dbReference type="PROSITE" id="PS50883"/>
    </source>
</evidence>
<evidence type="ECO:0000313" key="4">
    <source>
        <dbReference type="Proteomes" id="UP000257080"/>
    </source>
</evidence>
<evidence type="ECO:0000313" key="3">
    <source>
        <dbReference type="EMBL" id="RFA27137.1"/>
    </source>
</evidence>
<protein>
    <recommendedName>
        <fullName evidence="5">GGDEF domain-containing protein</fullName>
    </recommendedName>
</protein>
<sequence length="548" mass="59237">MVAGARRRAVCVGLRGVGDRFGVCAGGDRVLGYARAHLSAPVSRIDLGAGLEIRSANSLLIVALVLLVISQQVRRTRLEQKLNGLINAALALPWGSDETILVALENAARATIPAGSTRIDAKPGRPFELSAPVHAPGDTTRHIILTRRSDSDGFSALERKALEALAHIATQALYDRRSTRTLRDQATTDSVTGLLNIRGFFEEFQALTEPGRYAILLMDLDDFKLVNDTHGHSVGNTVLDIVGRRIRKSVRAEDIVARIGGDEFAVLLDSDTASAVASRIGRAVEKPVQIESLTIDARIGIGAPAPVGRSTFDEVMKAADERMYEQKRERKHAEGLVAESIGLVAEVMGAIREGSVTVAFQPVVDVAGGYIVGFEVLARYTRADNTPLSPPTLIDIARDQGMLDDLTLQITDRALHHMTASQTITPEVSFLSINIEADQLLRDGFVNALRARRLMHPAIRMCLELTENSLGRVDSTIVERVRELAAEGLIIALDDYGQEHAATATLLTTPGLSRRSIACSWPMRATRNTRPFSVRSSAGTAAILDDAD</sequence>
<dbReference type="SMART" id="SM00052">
    <property type="entry name" value="EAL"/>
    <property type="match status" value="1"/>
</dbReference>
<dbReference type="PROSITE" id="PS50883">
    <property type="entry name" value="EAL"/>
    <property type="match status" value="1"/>
</dbReference>
<dbReference type="PANTHER" id="PTHR33121">
    <property type="entry name" value="CYCLIC DI-GMP PHOSPHODIESTERASE PDEF"/>
    <property type="match status" value="1"/>
</dbReference>
<accession>A0A3E0WDG4</accession>
<dbReference type="InterPro" id="IPR050706">
    <property type="entry name" value="Cyclic-di-GMP_PDE-like"/>
</dbReference>
<dbReference type="InterPro" id="IPR035919">
    <property type="entry name" value="EAL_sf"/>
</dbReference>
<dbReference type="InterPro" id="IPR043128">
    <property type="entry name" value="Rev_trsase/Diguanyl_cyclase"/>
</dbReference>
<dbReference type="Gene3D" id="3.20.20.450">
    <property type="entry name" value="EAL domain"/>
    <property type="match status" value="1"/>
</dbReference>
<dbReference type="CDD" id="cd01949">
    <property type="entry name" value="GGDEF"/>
    <property type="match status" value="1"/>
</dbReference>
<dbReference type="InterPro" id="IPR001633">
    <property type="entry name" value="EAL_dom"/>
</dbReference>
<evidence type="ECO:0008006" key="5">
    <source>
        <dbReference type="Google" id="ProtNLM"/>
    </source>
</evidence>
<dbReference type="CDD" id="cd01948">
    <property type="entry name" value="EAL"/>
    <property type="match status" value="1"/>
</dbReference>
<dbReference type="NCBIfam" id="TIGR00254">
    <property type="entry name" value="GGDEF"/>
    <property type="match status" value="1"/>
</dbReference>
<dbReference type="PROSITE" id="PS50887">
    <property type="entry name" value="GGDEF"/>
    <property type="match status" value="1"/>
</dbReference>
<proteinExistence type="predicted"/>
<dbReference type="AlphaFoldDB" id="A0A3E0WDG4"/>
<feature type="domain" description="EAL" evidence="1">
    <location>
        <begin position="340"/>
        <end position="548"/>
    </location>
</feature>
<evidence type="ECO:0000259" key="2">
    <source>
        <dbReference type="PROSITE" id="PS50887"/>
    </source>
</evidence>
<dbReference type="GO" id="GO:0071111">
    <property type="term" value="F:cyclic-guanylate-specific phosphodiesterase activity"/>
    <property type="evidence" value="ECO:0007669"/>
    <property type="project" value="InterPro"/>
</dbReference>
<dbReference type="SUPFAM" id="SSF55073">
    <property type="entry name" value="Nucleotide cyclase"/>
    <property type="match status" value="1"/>
</dbReference>
<dbReference type="PANTHER" id="PTHR33121:SF70">
    <property type="entry name" value="SIGNALING PROTEIN YKOW"/>
    <property type="match status" value="1"/>
</dbReference>
<feature type="domain" description="GGDEF" evidence="2">
    <location>
        <begin position="211"/>
        <end position="339"/>
    </location>
</feature>